<evidence type="ECO:0000313" key="4">
    <source>
        <dbReference type="RefSeq" id="XP_046601847.1"/>
    </source>
</evidence>
<dbReference type="PANTHER" id="PTHR34153">
    <property type="entry name" value="SI:CH211-262H13.3-RELATED-RELATED"/>
    <property type="match status" value="1"/>
</dbReference>
<feature type="region of interest" description="Disordered" evidence="1">
    <location>
        <begin position="109"/>
        <end position="147"/>
    </location>
</feature>
<feature type="compositionally biased region" description="Basic and acidic residues" evidence="1">
    <location>
        <begin position="446"/>
        <end position="465"/>
    </location>
</feature>
<feature type="region of interest" description="Disordered" evidence="1">
    <location>
        <begin position="446"/>
        <end position="483"/>
    </location>
</feature>
<dbReference type="PANTHER" id="PTHR34153:SF2">
    <property type="entry name" value="SI:CH211-262H13.3-RELATED"/>
    <property type="match status" value="1"/>
</dbReference>
<accession>A0ABM3GNJ4</accession>
<name>A0ABM3GNJ4_NEOLC</name>
<evidence type="ECO:0000313" key="3">
    <source>
        <dbReference type="Proteomes" id="UP000829291"/>
    </source>
</evidence>
<organism evidence="3 4">
    <name type="scientific">Neodiprion lecontei</name>
    <name type="common">Redheaded pine sawfly</name>
    <dbReference type="NCBI Taxonomy" id="441921"/>
    <lineage>
        <taxon>Eukaryota</taxon>
        <taxon>Metazoa</taxon>
        <taxon>Ecdysozoa</taxon>
        <taxon>Arthropoda</taxon>
        <taxon>Hexapoda</taxon>
        <taxon>Insecta</taxon>
        <taxon>Pterygota</taxon>
        <taxon>Neoptera</taxon>
        <taxon>Endopterygota</taxon>
        <taxon>Hymenoptera</taxon>
        <taxon>Tenthredinoidea</taxon>
        <taxon>Diprionidae</taxon>
        <taxon>Diprioninae</taxon>
        <taxon>Neodiprion</taxon>
    </lineage>
</organism>
<protein>
    <submittedName>
        <fullName evidence="4">Uncharacterized protein LOC124295520 isoform X1</fullName>
    </submittedName>
</protein>
<evidence type="ECO:0000256" key="1">
    <source>
        <dbReference type="SAM" id="MobiDB-lite"/>
    </source>
</evidence>
<dbReference type="Pfam" id="PF16064">
    <property type="entry name" value="DUF4806"/>
    <property type="match status" value="1"/>
</dbReference>
<dbReference type="RefSeq" id="XP_046601847.1">
    <property type="nucleotide sequence ID" value="XM_046745891.1"/>
</dbReference>
<gene>
    <name evidence="4" type="primary">LOC124295520</name>
</gene>
<feature type="domain" description="DUF4806" evidence="2">
    <location>
        <begin position="334"/>
        <end position="404"/>
    </location>
</feature>
<evidence type="ECO:0000259" key="2">
    <source>
        <dbReference type="Pfam" id="PF16064"/>
    </source>
</evidence>
<sequence>MAQSKNYVIVEFEDGIQLIASNWLIEETMEAYWPNFTTMNRYYKAVQVLEPIKDSWKLFKVKRILAKTYNYEKETKILKDAEIFSDLNSDVDDTCLKLRRRTHARLVYSDSDDEESGMENNSRSKIPPLPKPYVSEPFIPPQKPIKNSKASAVTSRKMGCHEPLNNNNSDFEDAEIHCPKQTGKYLNIQEHSEDDAESECSLATNTLATATLPHTNNTASINPKQHNSNPQVTHAHREMPAKKVIQPKNVDPDLESCMRKTNMNEPTISLDNEDFRTYQHFVIRSFTMLKAKINNVIDVVEVMSKKLDGIKCTDNIPDANQEADNPELEVMNLFPICHVKMLQRVEKELTNNAMKQKLMTALLKIGGSDYKNTTTRLMERLFSNYVAEKFSWVGSKGKRIFSTLHLCRVILDVVGKASTTNLVTEDMIAKVIKDWLRHAKERLSREKPPLSLHTDAEENSAREPDAEVELNVPGVAEGTDYSN</sequence>
<proteinExistence type="predicted"/>
<dbReference type="Proteomes" id="UP000829291">
    <property type="component" value="Chromosome 7"/>
</dbReference>
<dbReference type="GeneID" id="124295520"/>
<feature type="region of interest" description="Disordered" evidence="1">
    <location>
        <begin position="215"/>
        <end position="236"/>
    </location>
</feature>
<feature type="compositionally biased region" description="Polar residues" evidence="1">
    <location>
        <begin position="220"/>
        <end position="232"/>
    </location>
</feature>
<keyword evidence="3" id="KW-1185">Reference proteome</keyword>
<dbReference type="InterPro" id="IPR032071">
    <property type="entry name" value="DUF4806"/>
</dbReference>
<reference evidence="4" key="1">
    <citation type="submission" date="2025-08" db="UniProtKB">
        <authorList>
            <consortium name="RefSeq"/>
        </authorList>
    </citation>
    <scope>IDENTIFICATION</scope>
    <source>
        <tissue evidence="4">Thorax and Abdomen</tissue>
    </source>
</reference>